<comment type="caution">
    <text evidence="2">The sequence shown here is derived from an EMBL/GenBank/DDBJ whole genome shotgun (WGS) entry which is preliminary data.</text>
</comment>
<name>A0A834WGH5_9FABA</name>
<dbReference type="Proteomes" id="UP000634136">
    <property type="component" value="Unassembled WGS sequence"/>
</dbReference>
<feature type="compositionally biased region" description="Basic and acidic residues" evidence="1">
    <location>
        <begin position="264"/>
        <end position="278"/>
    </location>
</feature>
<sequence length="397" mass="43636">MLINSIYLPNTPVHCRNDEYKHQIQMDPPSILALLLFTCQVSELGLPPKLVPIHHSSFQIHLLCLRDNGSPTRFPCLQIQSNLRKHTLQTLIAFVENRIRRSHARTDYNNLVALWLLPSIPEMETEAIRSVYPSNPRSIIGILIQNPKPRHLVLVIYHRRPTSDHLRQLEHHLLIRHHHEIFGNGEVVHHGGLLHRNLNVRGFLPVRGEAEVLQVRLLDDVVAESEEIAGNRVHFGVGDHCGIELAVEVVTTHGGDIAGGGDSHVSEHSASVEEEKPRDSRVAVKLADGFGEDGATQSFFLDETLRFGESAGVAGGAVFELDGVDHAVAVEEVVAGDGLVERVGSVADVDTLNAFGDFSGDREGVGDGLLRHRSEVSGDLDTWVGGLGKWVLTLVGN</sequence>
<feature type="region of interest" description="Disordered" evidence="1">
    <location>
        <begin position="258"/>
        <end position="278"/>
    </location>
</feature>
<organism evidence="2 3">
    <name type="scientific">Senna tora</name>
    <dbReference type="NCBI Taxonomy" id="362788"/>
    <lineage>
        <taxon>Eukaryota</taxon>
        <taxon>Viridiplantae</taxon>
        <taxon>Streptophyta</taxon>
        <taxon>Embryophyta</taxon>
        <taxon>Tracheophyta</taxon>
        <taxon>Spermatophyta</taxon>
        <taxon>Magnoliopsida</taxon>
        <taxon>eudicotyledons</taxon>
        <taxon>Gunneridae</taxon>
        <taxon>Pentapetalae</taxon>
        <taxon>rosids</taxon>
        <taxon>fabids</taxon>
        <taxon>Fabales</taxon>
        <taxon>Fabaceae</taxon>
        <taxon>Caesalpinioideae</taxon>
        <taxon>Cassia clade</taxon>
        <taxon>Senna</taxon>
    </lineage>
</organism>
<accession>A0A834WGH5</accession>
<protein>
    <submittedName>
        <fullName evidence="2">Uncharacterized protein</fullName>
    </submittedName>
</protein>
<proteinExistence type="predicted"/>
<evidence type="ECO:0000313" key="3">
    <source>
        <dbReference type="Proteomes" id="UP000634136"/>
    </source>
</evidence>
<dbReference type="AlphaFoldDB" id="A0A834WGH5"/>
<reference evidence="2" key="1">
    <citation type="submission" date="2020-09" db="EMBL/GenBank/DDBJ databases">
        <title>Genome-Enabled Discovery of Anthraquinone Biosynthesis in Senna tora.</title>
        <authorList>
            <person name="Kang S.-H."/>
            <person name="Pandey R.P."/>
            <person name="Lee C.-M."/>
            <person name="Sim J.-S."/>
            <person name="Jeong J.-T."/>
            <person name="Choi B.-S."/>
            <person name="Jung M."/>
            <person name="Ginzburg D."/>
            <person name="Zhao K."/>
            <person name="Won S.Y."/>
            <person name="Oh T.-J."/>
            <person name="Yu Y."/>
            <person name="Kim N.-H."/>
            <person name="Lee O.R."/>
            <person name="Lee T.-H."/>
            <person name="Bashyal P."/>
            <person name="Kim T.-S."/>
            <person name="Lee W.-H."/>
            <person name="Kawkins C."/>
            <person name="Kim C.-K."/>
            <person name="Kim J.S."/>
            <person name="Ahn B.O."/>
            <person name="Rhee S.Y."/>
            <person name="Sohng J.K."/>
        </authorList>
    </citation>
    <scope>NUCLEOTIDE SEQUENCE</scope>
    <source>
        <tissue evidence="2">Leaf</tissue>
    </source>
</reference>
<evidence type="ECO:0000256" key="1">
    <source>
        <dbReference type="SAM" id="MobiDB-lite"/>
    </source>
</evidence>
<keyword evidence="3" id="KW-1185">Reference proteome</keyword>
<evidence type="ECO:0000313" key="2">
    <source>
        <dbReference type="EMBL" id="KAF7822530.1"/>
    </source>
</evidence>
<dbReference type="EMBL" id="JAAIUW010000007">
    <property type="protein sequence ID" value="KAF7822530.1"/>
    <property type="molecule type" value="Genomic_DNA"/>
</dbReference>
<dbReference type="OrthoDB" id="1571774at2759"/>
<gene>
    <name evidence="2" type="ORF">G2W53_020674</name>
</gene>